<reference evidence="2" key="1">
    <citation type="submission" date="2018-02" db="EMBL/GenBank/DDBJ databases">
        <title>Rhizophora mucronata_Transcriptome.</title>
        <authorList>
            <person name="Meera S.P."/>
            <person name="Sreeshan A."/>
            <person name="Augustine A."/>
        </authorList>
    </citation>
    <scope>NUCLEOTIDE SEQUENCE</scope>
    <source>
        <tissue evidence="2">Leaf</tissue>
    </source>
</reference>
<keyword evidence="1" id="KW-1133">Transmembrane helix</keyword>
<name>A0A2P2IL74_RHIMU</name>
<keyword evidence="1" id="KW-0812">Transmembrane</keyword>
<evidence type="ECO:0000256" key="1">
    <source>
        <dbReference type="SAM" id="Phobius"/>
    </source>
</evidence>
<sequence length="51" mass="6196">MYMFCRLHTLISSLVRAFWKNLIAYTFQIFHLMNFFLEVCLLLTCIFCVHC</sequence>
<feature type="transmembrane region" description="Helical" evidence="1">
    <location>
        <begin position="27"/>
        <end position="49"/>
    </location>
</feature>
<proteinExistence type="predicted"/>
<dbReference type="AlphaFoldDB" id="A0A2P2IL74"/>
<accession>A0A2P2IL74</accession>
<protein>
    <submittedName>
        <fullName evidence="2">Uncharacterized protein</fullName>
    </submittedName>
</protein>
<keyword evidence="1" id="KW-0472">Membrane</keyword>
<dbReference type="EMBL" id="GGEC01001452">
    <property type="protein sequence ID" value="MBW81935.1"/>
    <property type="molecule type" value="Transcribed_RNA"/>
</dbReference>
<organism evidence="2">
    <name type="scientific">Rhizophora mucronata</name>
    <name type="common">Asiatic mangrove</name>
    <dbReference type="NCBI Taxonomy" id="61149"/>
    <lineage>
        <taxon>Eukaryota</taxon>
        <taxon>Viridiplantae</taxon>
        <taxon>Streptophyta</taxon>
        <taxon>Embryophyta</taxon>
        <taxon>Tracheophyta</taxon>
        <taxon>Spermatophyta</taxon>
        <taxon>Magnoliopsida</taxon>
        <taxon>eudicotyledons</taxon>
        <taxon>Gunneridae</taxon>
        <taxon>Pentapetalae</taxon>
        <taxon>rosids</taxon>
        <taxon>fabids</taxon>
        <taxon>Malpighiales</taxon>
        <taxon>Rhizophoraceae</taxon>
        <taxon>Rhizophora</taxon>
    </lineage>
</organism>
<evidence type="ECO:0000313" key="2">
    <source>
        <dbReference type="EMBL" id="MBW81935.1"/>
    </source>
</evidence>